<protein>
    <submittedName>
        <fullName evidence="2">RluA family pseudouridine synthase</fullName>
        <ecNumber evidence="2">5.4.99.-</ecNumber>
    </submittedName>
</protein>
<dbReference type="Pfam" id="PF00849">
    <property type="entry name" value="PseudoU_synth_2"/>
    <property type="match status" value="1"/>
</dbReference>
<evidence type="ECO:0000313" key="2">
    <source>
        <dbReference type="EMBL" id="MFC4656388.1"/>
    </source>
</evidence>
<proteinExistence type="predicted"/>
<dbReference type="GO" id="GO:0016853">
    <property type="term" value="F:isomerase activity"/>
    <property type="evidence" value="ECO:0007669"/>
    <property type="project" value="UniProtKB-KW"/>
</dbReference>
<sequence>MQLIDMTDSFDELAVLTPTTDAWQLLYQDEQLLVVNKPARLLTVPGRHPANRDCLLSRVQQEFPTASIVHRLDYDTSGLLVLPLTKKALSAISIQFQQRQTKKLYQAVVAGELSQSSGQVNAALAPDPEHRPLYKVDPNGKASQTNYRLLQTLPEHQASLVELEPVTGRSHQLRLHMKALGHAILGDPFYADPESKQQASRLMLHAWSLSFTHPLTGKVLSFQAEPDFFSALAESPCAP</sequence>
<dbReference type="PANTHER" id="PTHR21600">
    <property type="entry name" value="MITOCHONDRIAL RNA PSEUDOURIDINE SYNTHASE"/>
    <property type="match status" value="1"/>
</dbReference>
<dbReference type="SUPFAM" id="SSF55120">
    <property type="entry name" value="Pseudouridine synthase"/>
    <property type="match status" value="1"/>
</dbReference>
<feature type="domain" description="Pseudouridine synthase RsuA/RluA-like" evidence="1">
    <location>
        <begin position="31"/>
        <end position="178"/>
    </location>
</feature>
<dbReference type="EMBL" id="JBHSGB010000014">
    <property type="protein sequence ID" value="MFC4656388.1"/>
    <property type="molecule type" value="Genomic_DNA"/>
</dbReference>
<dbReference type="PANTHER" id="PTHR21600:SF89">
    <property type="entry name" value="RIBOSOMAL LARGE SUBUNIT PSEUDOURIDINE SYNTHASE A"/>
    <property type="match status" value="1"/>
</dbReference>
<dbReference type="EC" id="5.4.99.-" evidence="2"/>
<dbReference type="Proteomes" id="UP001595962">
    <property type="component" value="Unassembled WGS sequence"/>
</dbReference>
<reference evidence="3" key="1">
    <citation type="journal article" date="2019" name="Int. J. Syst. Evol. Microbiol.">
        <title>The Global Catalogue of Microorganisms (GCM) 10K type strain sequencing project: providing services to taxonomists for standard genome sequencing and annotation.</title>
        <authorList>
            <consortium name="The Broad Institute Genomics Platform"/>
            <consortium name="The Broad Institute Genome Sequencing Center for Infectious Disease"/>
            <person name="Wu L."/>
            <person name="Ma J."/>
        </authorList>
    </citation>
    <scope>NUCLEOTIDE SEQUENCE [LARGE SCALE GENOMIC DNA]</scope>
    <source>
        <strain evidence="3">DT28</strain>
    </source>
</reference>
<dbReference type="RefSeq" id="WP_377335403.1">
    <property type="nucleotide sequence ID" value="NZ_JBHSGB010000014.1"/>
</dbReference>
<organism evidence="2 3">
    <name type="scientific">Rheinheimera marina</name>
    <dbReference type="NCBI Taxonomy" id="1774958"/>
    <lineage>
        <taxon>Bacteria</taxon>
        <taxon>Pseudomonadati</taxon>
        <taxon>Pseudomonadota</taxon>
        <taxon>Gammaproteobacteria</taxon>
        <taxon>Chromatiales</taxon>
        <taxon>Chromatiaceae</taxon>
        <taxon>Rheinheimera</taxon>
    </lineage>
</organism>
<keyword evidence="3" id="KW-1185">Reference proteome</keyword>
<dbReference type="Gene3D" id="3.30.2350.10">
    <property type="entry name" value="Pseudouridine synthase"/>
    <property type="match status" value="1"/>
</dbReference>
<dbReference type="InterPro" id="IPR020103">
    <property type="entry name" value="PsdUridine_synth_cat_dom_sf"/>
</dbReference>
<accession>A0ABV9JQ47</accession>
<keyword evidence="2" id="KW-0413">Isomerase</keyword>
<evidence type="ECO:0000313" key="3">
    <source>
        <dbReference type="Proteomes" id="UP001595962"/>
    </source>
</evidence>
<gene>
    <name evidence="2" type="ORF">ACFO3I_15330</name>
</gene>
<evidence type="ECO:0000259" key="1">
    <source>
        <dbReference type="Pfam" id="PF00849"/>
    </source>
</evidence>
<comment type="caution">
    <text evidence="2">The sequence shown here is derived from an EMBL/GenBank/DDBJ whole genome shotgun (WGS) entry which is preliminary data.</text>
</comment>
<dbReference type="CDD" id="cd02869">
    <property type="entry name" value="PseudoU_synth_RluA_like"/>
    <property type="match status" value="1"/>
</dbReference>
<name>A0ABV9JQ47_9GAMM</name>
<dbReference type="InterPro" id="IPR050188">
    <property type="entry name" value="RluA_PseudoU_synthase"/>
</dbReference>
<dbReference type="InterPro" id="IPR006145">
    <property type="entry name" value="PsdUridine_synth_RsuA/RluA"/>
</dbReference>